<dbReference type="InterPro" id="IPR025246">
    <property type="entry name" value="IS30-like_HTH"/>
</dbReference>
<dbReference type="OrthoDB" id="128993at2"/>
<reference evidence="2 3" key="1">
    <citation type="submission" date="2019-03" db="EMBL/GenBank/DDBJ databases">
        <title>Genomics of glacier-inhabiting Cryobacterium strains.</title>
        <authorList>
            <person name="Liu Q."/>
            <person name="Xin Y.-H."/>
        </authorList>
    </citation>
    <scope>NUCLEOTIDE SEQUENCE [LARGE SCALE GENOMIC DNA]</scope>
    <source>
        <strain evidence="2 3">Sr47</strain>
    </source>
</reference>
<protein>
    <recommendedName>
        <fullName evidence="1">Transposase IS30-like HTH domain-containing protein</fullName>
    </recommendedName>
</protein>
<dbReference type="InterPro" id="IPR009057">
    <property type="entry name" value="Homeodomain-like_sf"/>
</dbReference>
<feature type="domain" description="Transposase IS30-like HTH" evidence="1">
    <location>
        <begin position="53"/>
        <end position="85"/>
    </location>
</feature>
<keyword evidence="3" id="KW-1185">Reference proteome</keyword>
<gene>
    <name evidence="2" type="ORF">E3O23_07200</name>
</gene>
<evidence type="ECO:0000313" key="2">
    <source>
        <dbReference type="EMBL" id="TFB51964.1"/>
    </source>
</evidence>
<evidence type="ECO:0000313" key="3">
    <source>
        <dbReference type="Proteomes" id="UP000297866"/>
    </source>
</evidence>
<dbReference type="RefSeq" id="WP_134489579.1">
    <property type="nucleotide sequence ID" value="NZ_SOEZ01000038.1"/>
</dbReference>
<sequence length="97" mass="10869">MHQRRCTVATPHTGVDRRIPRRREISRTTKNGLDAARKRGRVDGRSRVTDDDKRAVILARREKGQSIRVIARVLDVSVGTVHTVLTEEAATTEAVQS</sequence>
<organism evidence="2 3">
    <name type="scientific">Cryobacterium tagatosivorans</name>
    <dbReference type="NCBI Taxonomy" id="1259199"/>
    <lineage>
        <taxon>Bacteria</taxon>
        <taxon>Bacillati</taxon>
        <taxon>Actinomycetota</taxon>
        <taxon>Actinomycetes</taxon>
        <taxon>Micrococcales</taxon>
        <taxon>Microbacteriaceae</taxon>
        <taxon>Cryobacterium</taxon>
    </lineage>
</organism>
<comment type="caution">
    <text evidence="2">The sequence shown here is derived from an EMBL/GenBank/DDBJ whole genome shotgun (WGS) entry which is preliminary data.</text>
</comment>
<dbReference type="SUPFAM" id="SSF46689">
    <property type="entry name" value="Homeodomain-like"/>
    <property type="match status" value="1"/>
</dbReference>
<name>A0A4R8UEF4_9MICO</name>
<evidence type="ECO:0000259" key="1">
    <source>
        <dbReference type="Pfam" id="PF13936"/>
    </source>
</evidence>
<dbReference type="Pfam" id="PF13936">
    <property type="entry name" value="HTH_38"/>
    <property type="match status" value="1"/>
</dbReference>
<dbReference type="AlphaFoldDB" id="A0A4R8UEF4"/>
<dbReference type="Proteomes" id="UP000297866">
    <property type="component" value="Unassembled WGS sequence"/>
</dbReference>
<dbReference type="EMBL" id="SOEZ01000038">
    <property type="protein sequence ID" value="TFB51964.1"/>
    <property type="molecule type" value="Genomic_DNA"/>
</dbReference>
<proteinExistence type="predicted"/>
<accession>A0A4R8UEF4</accession>